<dbReference type="PANTHER" id="PTHR47354:SF8">
    <property type="entry name" value="1,2-PHENYLACETYL-COA EPOXIDASE, SUBUNIT E"/>
    <property type="match status" value="1"/>
</dbReference>
<dbReference type="PRINTS" id="PR00410">
    <property type="entry name" value="PHEHYDRXLASE"/>
</dbReference>
<proteinExistence type="predicted"/>
<dbReference type="Pfam" id="PF08022">
    <property type="entry name" value="FAD_binding_8"/>
    <property type="match status" value="1"/>
</dbReference>
<feature type="transmembrane region" description="Helical" evidence="13">
    <location>
        <begin position="35"/>
        <end position="55"/>
    </location>
</feature>
<dbReference type="SUPFAM" id="SSF63380">
    <property type="entry name" value="Riboflavin synthase domain-like"/>
    <property type="match status" value="1"/>
</dbReference>
<dbReference type="InterPro" id="IPR013112">
    <property type="entry name" value="FAD-bd_8"/>
</dbReference>
<evidence type="ECO:0000256" key="9">
    <source>
        <dbReference type="ARBA" id="ARBA00023002"/>
    </source>
</evidence>
<dbReference type="InterPro" id="IPR050415">
    <property type="entry name" value="MRET"/>
</dbReference>
<evidence type="ECO:0000256" key="11">
    <source>
        <dbReference type="ARBA" id="ARBA00023014"/>
    </source>
</evidence>
<evidence type="ECO:0000313" key="16">
    <source>
        <dbReference type="Proteomes" id="UP001595629"/>
    </source>
</evidence>
<dbReference type="SUPFAM" id="SSF52343">
    <property type="entry name" value="Ferredoxin reductase-like, C-terminal NADP-linked domain"/>
    <property type="match status" value="1"/>
</dbReference>
<dbReference type="EMBL" id="JBHRXI010000010">
    <property type="protein sequence ID" value="MFC3613977.1"/>
    <property type="molecule type" value="Genomic_DNA"/>
</dbReference>
<evidence type="ECO:0000256" key="2">
    <source>
        <dbReference type="ARBA" id="ARBA00004141"/>
    </source>
</evidence>
<dbReference type="Gene3D" id="2.40.30.10">
    <property type="entry name" value="Translation factors"/>
    <property type="match status" value="1"/>
</dbReference>
<keyword evidence="9" id="KW-0560">Oxidoreductase</keyword>
<evidence type="ECO:0000313" key="15">
    <source>
        <dbReference type="EMBL" id="MFC3613977.1"/>
    </source>
</evidence>
<gene>
    <name evidence="15" type="ORF">ACFORG_09430</name>
</gene>
<dbReference type="InterPro" id="IPR013130">
    <property type="entry name" value="Fe3_Rdtase_TM_dom"/>
</dbReference>
<feature type="transmembrane region" description="Helical" evidence="13">
    <location>
        <begin position="115"/>
        <end position="134"/>
    </location>
</feature>
<evidence type="ECO:0000256" key="8">
    <source>
        <dbReference type="ARBA" id="ARBA00022989"/>
    </source>
</evidence>
<dbReference type="PANTHER" id="PTHR47354">
    <property type="entry name" value="NADH OXIDOREDUCTASE HCR"/>
    <property type="match status" value="1"/>
</dbReference>
<reference evidence="16" key="1">
    <citation type="journal article" date="2019" name="Int. J. Syst. Evol. Microbiol.">
        <title>The Global Catalogue of Microorganisms (GCM) 10K type strain sequencing project: providing services to taxonomists for standard genome sequencing and annotation.</title>
        <authorList>
            <consortium name="The Broad Institute Genomics Platform"/>
            <consortium name="The Broad Institute Genome Sequencing Center for Infectious Disease"/>
            <person name="Wu L."/>
            <person name="Ma J."/>
        </authorList>
    </citation>
    <scope>NUCLEOTIDE SEQUENCE [LARGE SCALE GENOMIC DNA]</scope>
    <source>
        <strain evidence="16">KCTC 42911</strain>
    </source>
</reference>
<evidence type="ECO:0000256" key="10">
    <source>
        <dbReference type="ARBA" id="ARBA00023004"/>
    </source>
</evidence>
<comment type="caution">
    <text evidence="15">The sequence shown here is derived from an EMBL/GenBank/DDBJ whole genome shotgun (WGS) entry which is preliminary data.</text>
</comment>
<evidence type="ECO:0000256" key="12">
    <source>
        <dbReference type="ARBA" id="ARBA00023136"/>
    </source>
</evidence>
<dbReference type="InterPro" id="IPR039261">
    <property type="entry name" value="FNR_nucleotide-bd"/>
</dbReference>
<accession>A0ABV7TEF7</accession>
<dbReference type="RefSeq" id="WP_386735171.1">
    <property type="nucleotide sequence ID" value="NZ_JBHRXI010000010.1"/>
</dbReference>
<protein>
    <submittedName>
        <fullName evidence="15">Ferric reductase-like transmembrane domain-containing protein</fullName>
    </submittedName>
</protein>
<feature type="transmembrane region" description="Helical" evidence="13">
    <location>
        <begin position="146"/>
        <end position="166"/>
    </location>
</feature>
<dbReference type="Pfam" id="PF01794">
    <property type="entry name" value="Ferric_reduct"/>
    <property type="match status" value="1"/>
</dbReference>
<comment type="cofactor">
    <cofactor evidence="1">
        <name>FAD</name>
        <dbReference type="ChEBI" id="CHEBI:57692"/>
    </cofactor>
</comment>
<dbReference type="InterPro" id="IPR017927">
    <property type="entry name" value="FAD-bd_FR_type"/>
</dbReference>
<keyword evidence="3" id="KW-0285">Flavoprotein</keyword>
<dbReference type="InterPro" id="IPR001433">
    <property type="entry name" value="OxRdtase_FAD/NAD-bd"/>
</dbReference>
<evidence type="ECO:0000256" key="13">
    <source>
        <dbReference type="SAM" id="Phobius"/>
    </source>
</evidence>
<evidence type="ECO:0000256" key="6">
    <source>
        <dbReference type="ARBA" id="ARBA00022723"/>
    </source>
</evidence>
<evidence type="ECO:0000256" key="7">
    <source>
        <dbReference type="ARBA" id="ARBA00022827"/>
    </source>
</evidence>
<evidence type="ECO:0000256" key="1">
    <source>
        <dbReference type="ARBA" id="ARBA00001974"/>
    </source>
</evidence>
<dbReference type="Gene3D" id="3.40.50.80">
    <property type="entry name" value="Nucleotide-binding domain of ferredoxin-NADP reductase (FNR) module"/>
    <property type="match status" value="1"/>
</dbReference>
<name>A0ABV7TEF7_9RHOB</name>
<keyword evidence="11" id="KW-0411">Iron-sulfur</keyword>
<keyword evidence="6" id="KW-0479">Metal-binding</keyword>
<feature type="transmembrane region" description="Helical" evidence="13">
    <location>
        <begin position="76"/>
        <end position="95"/>
    </location>
</feature>
<evidence type="ECO:0000259" key="14">
    <source>
        <dbReference type="PROSITE" id="PS51384"/>
    </source>
</evidence>
<evidence type="ECO:0000256" key="5">
    <source>
        <dbReference type="ARBA" id="ARBA00022714"/>
    </source>
</evidence>
<keyword evidence="16" id="KW-1185">Reference proteome</keyword>
<keyword evidence="7" id="KW-0274">FAD</keyword>
<feature type="transmembrane region" description="Helical" evidence="13">
    <location>
        <begin position="178"/>
        <end position="197"/>
    </location>
</feature>
<keyword evidence="4 13" id="KW-0812">Transmembrane</keyword>
<dbReference type="Proteomes" id="UP001595629">
    <property type="component" value="Unassembled WGS sequence"/>
</dbReference>
<keyword evidence="10" id="KW-0408">Iron</keyword>
<dbReference type="PROSITE" id="PS51384">
    <property type="entry name" value="FAD_FR"/>
    <property type="match status" value="1"/>
</dbReference>
<keyword evidence="8 13" id="KW-1133">Transmembrane helix</keyword>
<comment type="subcellular location">
    <subcellularLocation>
        <location evidence="2">Membrane</location>
        <topology evidence="2">Multi-pass membrane protein</topology>
    </subcellularLocation>
</comment>
<dbReference type="InterPro" id="IPR017938">
    <property type="entry name" value="Riboflavin_synthase-like_b-brl"/>
</dbReference>
<keyword evidence="12 13" id="KW-0472">Membrane</keyword>
<dbReference type="Pfam" id="PF00175">
    <property type="entry name" value="NAD_binding_1"/>
    <property type="match status" value="1"/>
</dbReference>
<dbReference type="CDD" id="cd06198">
    <property type="entry name" value="FNR_like_3"/>
    <property type="match status" value="1"/>
</dbReference>
<feature type="domain" description="FAD-binding FR-type" evidence="14">
    <location>
        <begin position="203"/>
        <end position="304"/>
    </location>
</feature>
<organism evidence="15 16">
    <name type="scientific">Lutimaribacter marinistellae</name>
    <dbReference type="NCBI Taxonomy" id="1820329"/>
    <lineage>
        <taxon>Bacteria</taxon>
        <taxon>Pseudomonadati</taxon>
        <taxon>Pseudomonadota</taxon>
        <taxon>Alphaproteobacteria</taxon>
        <taxon>Rhodobacterales</taxon>
        <taxon>Roseobacteraceae</taxon>
        <taxon>Lutimaribacter</taxon>
    </lineage>
</organism>
<keyword evidence="5" id="KW-0001">2Fe-2S</keyword>
<evidence type="ECO:0000256" key="4">
    <source>
        <dbReference type="ARBA" id="ARBA00022692"/>
    </source>
</evidence>
<sequence length="439" mass="48361">MPVWLIYPACAAVMLAPLFLAWLQGAPPRGLLDELASGAGLLAAAIILLEFPLSGRFRLISRKIGMDVTMRWHQRLGRIAVGLALMHPFLYQASRNPPLPWDVTRQFTISWTPETILPGLAAWCLLAVLVGLAISRSDPGRRYHRWRLGHGLSALVLSGLLVWHILAAGRYSADPLLIAFWLALGTVAVLALAKVYLVGPWLRARRPWHVARVRLVADRTWELVLAPEGHEGLRYEAGQFAWLHLGRHAFSVADNPFSIASSPSRGDELRFVIKELGDFTRSLSGIPIGARAYVDGPYGHLTLTGHIAPEIAMIAGGVGIAPMLGLIDELQSANDTRPVTLIYGNRVEEQIVDKERLEILQQTGDLRVIHVLSQPPMGWGGETGVIDRQVLSRNFPDAGQQDRLYILCGPPAMLNSVRSDLLAMGVPKRRILSEAFVYD</sequence>
<evidence type="ECO:0000256" key="3">
    <source>
        <dbReference type="ARBA" id="ARBA00022630"/>
    </source>
</evidence>